<sequence length="254" mass="28049">MAKAGEVDDDTKTGQEALLLPRNDDRRTLPYYGVPIAEYSEDLPPLSPRPYLLIPLHHGCLRRRGLRRRCFSCVDALLFSTLHTLLLTGIVVGLTAFLLWPSEPELRLARLKLRSLRITTKHKGTLVALDVAMDLKIRVQNRAFFSLDYDNVTVGIEYRGRPLGSVVAGGGVVEARGVSFVAATLRLDGIRVLEDALFLIEDLVKGKIPLDTVTVLAGDLRLHSVQIPIQGRISCAVIVDVENQAIASQDCYPE</sequence>
<dbReference type="Proteomes" id="UP000663760">
    <property type="component" value="Chromosome 6"/>
</dbReference>
<dbReference type="Gene3D" id="2.60.40.1820">
    <property type="match status" value="1"/>
</dbReference>
<keyword evidence="8" id="KW-1185">Reference proteome</keyword>
<evidence type="ECO:0000256" key="4">
    <source>
        <dbReference type="ARBA" id="ARBA00023136"/>
    </source>
</evidence>
<dbReference type="InterPro" id="IPR004864">
    <property type="entry name" value="LEA_2"/>
</dbReference>
<dbReference type="SUPFAM" id="SSF117070">
    <property type="entry name" value="LEA14-like"/>
    <property type="match status" value="1"/>
</dbReference>
<keyword evidence="4 5" id="KW-0472">Membrane</keyword>
<comment type="subcellular location">
    <subcellularLocation>
        <location evidence="1">Membrane</location>
        <topology evidence="1">Single-pass membrane protein</topology>
    </subcellularLocation>
</comment>
<evidence type="ECO:0000259" key="6">
    <source>
        <dbReference type="Pfam" id="PF03168"/>
    </source>
</evidence>
<dbReference type="PANTHER" id="PTHR31234:SF4">
    <property type="entry name" value="EXPRESSED PROTEIN"/>
    <property type="match status" value="1"/>
</dbReference>
<dbReference type="AlphaFoldDB" id="A0A7I8KJ39"/>
<name>A0A7I8KJ39_SPIIN</name>
<protein>
    <recommendedName>
        <fullName evidence="6">Late embryogenesis abundant protein LEA-2 subgroup domain-containing protein</fullName>
    </recommendedName>
</protein>
<proteinExistence type="predicted"/>
<gene>
    <name evidence="7" type="ORF">SI8410_06008464</name>
</gene>
<accession>A0A7I8KJ39</accession>
<dbReference type="EMBL" id="LR746269">
    <property type="protein sequence ID" value="CAA7397799.1"/>
    <property type="molecule type" value="Genomic_DNA"/>
</dbReference>
<evidence type="ECO:0000256" key="5">
    <source>
        <dbReference type="SAM" id="Phobius"/>
    </source>
</evidence>
<reference evidence="7" key="1">
    <citation type="submission" date="2020-02" db="EMBL/GenBank/DDBJ databases">
        <authorList>
            <person name="Scholz U."/>
            <person name="Mascher M."/>
            <person name="Fiebig A."/>
        </authorList>
    </citation>
    <scope>NUCLEOTIDE SEQUENCE</scope>
</reference>
<evidence type="ECO:0000256" key="2">
    <source>
        <dbReference type="ARBA" id="ARBA00022692"/>
    </source>
</evidence>
<organism evidence="7 8">
    <name type="scientific">Spirodela intermedia</name>
    <name type="common">Intermediate duckweed</name>
    <dbReference type="NCBI Taxonomy" id="51605"/>
    <lineage>
        <taxon>Eukaryota</taxon>
        <taxon>Viridiplantae</taxon>
        <taxon>Streptophyta</taxon>
        <taxon>Embryophyta</taxon>
        <taxon>Tracheophyta</taxon>
        <taxon>Spermatophyta</taxon>
        <taxon>Magnoliopsida</taxon>
        <taxon>Liliopsida</taxon>
        <taxon>Araceae</taxon>
        <taxon>Lemnoideae</taxon>
        <taxon>Spirodela</taxon>
    </lineage>
</organism>
<evidence type="ECO:0000313" key="8">
    <source>
        <dbReference type="Proteomes" id="UP000663760"/>
    </source>
</evidence>
<dbReference type="Pfam" id="PF03168">
    <property type="entry name" value="LEA_2"/>
    <property type="match status" value="1"/>
</dbReference>
<dbReference type="OrthoDB" id="1917236at2759"/>
<dbReference type="PANTHER" id="PTHR31234">
    <property type="entry name" value="LATE EMBRYOGENESIS ABUNDANT (LEA) HYDROXYPROLINE-RICH GLYCOPROTEIN FAMILY"/>
    <property type="match status" value="1"/>
</dbReference>
<dbReference type="GO" id="GO:0098542">
    <property type="term" value="P:defense response to other organism"/>
    <property type="evidence" value="ECO:0007669"/>
    <property type="project" value="InterPro"/>
</dbReference>
<feature type="domain" description="Late embryogenesis abundant protein LEA-2 subgroup" evidence="6">
    <location>
        <begin position="136"/>
        <end position="230"/>
    </location>
</feature>
<dbReference type="InterPro" id="IPR044839">
    <property type="entry name" value="NDR1-like"/>
</dbReference>
<evidence type="ECO:0000313" key="7">
    <source>
        <dbReference type="EMBL" id="CAA7397799.1"/>
    </source>
</evidence>
<keyword evidence="3 5" id="KW-1133">Transmembrane helix</keyword>
<keyword evidence="2 5" id="KW-0812">Transmembrane</keyword>
<evidence type="ECO:0000256" key="1">
    <source>
        <dbReference type="ARBA" id="ARBA00004167"/>
    </source>
</evidence>
<dbReference type="GO" id="GO:0016020">
    <property type="term" value="C:membrane"/>
    <property type="evidence" value="ECO:0007669"/>
    <property type="project" value="UniProtKB-SubCell"/>
</dbReference>
<feature type="transmembrane region" description="Helical" evidence="5">
    <location>
        <begin position="76"/>
        <end position="100"/>
    </location>
</feature>
<evidence type="ECO:0000256" key="3">
    <source>
        <dbReference type="ARBA" id="ARBA00022989"/>
    </source>
</evidence>